<comment type="subunit">
    <text evidence="3">Homodimer.</text>
</comment>
<evidence type="ECO:0000256" key="4">
    <source>
        <dbReference type="ARBA" id="ARBA00022605"/>
    </source>
</evidence>
<dbReference type="FunFam" id="3.40.50.1100:FF:000006">
    <property type="entry name" value="Cysteine synthase"/>
    <property type="match status" value="1"/>
</dbReference>
<dbReference type="GO" id="GO:0006535">
    <property type="term" value="P:cysteine biosynthetic process from serine"/>
    <property type="evidence" value="ECO:0007669"/>
    <property type="project" value="UniProtKB-UniRule"/>
</dbReference>
<dbReference type="InterPro" id="IPR005859">
    <property type="entry name" value="CysK"/>
</dbReference>
<dbReference type="SUPFAM" id="SSF53686">
    <property type="entry name" value="Tryptophan synthase beta subunit-like PLP-dependent enzymes"/>
    <property type="match status" value="1"/>
</dbReference>
<feature type="binding site" evidence="8">
    <location>
        <begin position="302"/>
        <end position="306"/>
    </location>
    <ligand>
        <name>pyridoxal 5'-phosphate</name>
        <dbReference type="ChEBI" id="CHEBI:597326"/>
    </ligand>
</feature>
<keyword evidence="6 8" id="KW-0663">Pyridoxal phosphate</keyword>
<accession>A0AAE1V3V2</accession>
<gene>
    <name evidence="12" type="ORF">RND71_032086</name>
</gene>
<evidence type="ECO:0000256" key="5">
    <source>
        <dbReference type="ARBA" id="ARBA00022679"/>
    </source>
</evidence>
<dbReference type="EMBL" id="JAVYJV010000017">
    <property type="protein sequence ID" value="KAK4349331.1"/>
    <property type="molecule type" value="Genomic_DNA"/>
</dbReference>
<keyword evidence="4 10" id="KW-0028">Amino-acid biosynthesis</keyword>
<evidence type="ECO:0000313" key="12">
    <source>
        <dbReference type="EMBL" id="KAK4349331.1"/>
    </source>
</evidence>
<dbReference type="Gene3D" id="3.40.50.1100">
    <property type="match status" value="2"/>
</dbReference>
<keyword evidence="7 10" id="KW-0198">Cysteine biosynthesis</keyword>
<reference evidence="12" key="1">
    <citation type="submission" date="2023-12" db="EMBL/GenBank/DDBJ databases">
        <title>Genome assembly of Anisodus tanguticus.</title>
        <authorList>
            <person name="Wang Y.-J."/>
        </authorList>
    </citation>
    <scope>NUCLEOTIDE SEQUENCE</scope>
    <source>
        <strain evidence="12">KB-2021</strain>
        <tissue evidence="12">Leaf</tissue>
    </source>
</reference>
<dbReference type="AlphaFoldDB" id="A0AAE1V3V2"/>
<evidence type="ECO:0000256" key="8">
    <source>
        <dbReference type="PIRSR" id="PIRSR605856-50"/>
    </source>
</evidence>
<dbReference type="InterPro" id="IPR001216">
    <property type="entry name" value="P-phosphate_BS"/>
</dbReference>
<dbReference type="InterPro" id="IPR001926">
    <property type="entry name" value="TrpB-like_PALP"/>
</dbReference>
<dbReference type="PANTHER" id="PTHR10314">
    <property type="entry name" value="CYSTATHIONINE BETA-SYNTHASE"/>
    <property type="match status" value="1"/>
</dbReference>
<evidence type="ECO:0000256" key="3">
    <source>
        <dbReference type="ARBA" id="ARBA00011738"/>
    </source>
</evidence>
<evidence type="ECO:0000256" key="7">
    <source>
        <dbReference type="ARBA" id="ARBA00023192"/>
    </source>
</evidence>
<dbReference type="NCBIfam" id="TIGR01136">
    <property type="entry name" value="cysKM"/>
    <property type="match status" value="1"/>
</dbReference>
<evidence type="ECO:0000313" key="13">
    <source>
        <dbReference type="Proteomes" id="UP001291623"/>
    </source>
</evidence>
<dbReference type="InterPro" id="IPR036052">
    <property type="entry name" value="TrpB-like_PALP_sf"/>
</dbReference>
<dbReference type="Proteomes" id="UP001291623">
    <property type="component" value="Unassembled WGS sequence"/>
</dbReference>
<evidence type="ECO:0000256" key="2">
    <source>
        <dbReference type="ARBA" id="ARBA00007103"/>
    </source>
</evidence>
<sequence length="443" mass="48163">MEKIYIWRKIPKTIIRDKYSNNVGHYFTNICAIYLIVCSLRKREDRDSFSKIAMASFINNPFTCLHNNNTKSEANNLFRICPLRSHKSLCFSKFNTNRKIAAFPCVVCKAVSVQTKSPTEIEGLNIAEDVTQLIGNTPMVYLNTISKGCVANIAAKLEIMEPCCSVKDRIGFSMIKDAEEKGLISQGKTVLVEPTSGNTGIGLAFIAASRGYKLILTMPASMSLERRVILKAFGAELVLTDPAKGMKGAVSKAEEILSNTPDAYILQQFDNPANPKIHYETTGPEIWEDTKGKVDILVAGIGTGGTISGTGRFLKEQNPNIKIIGVEPTESNVLSGGKPGPHKIQGIGAGFIPGNLDQDVMDEVIEISSDEAVEIAKQLALQEGLLVGISSGAAALAAIQVGKRPENAGKLIAVIFPSYGERYLSSILFQSIREECENMKPEL</sequence>
<keyword evidence="5 10" id="KW-0808">Transferase</keyword>
<dbReference type="FunFam" id="3.40.50.1100:FF:000130">
    <property type="entry name" value="Cysteine synthase"/>
    <property type="match status" value="1"/>
</dbReference>
<dbReference type="PROSITE" id="PS00901">
    <property type="entry name" value="CYS_SYNTHASE"/>
    <property type="match status" value="1"/>
</dbReference>
<feature type="domain" description="Tryptophan synthase beta chain-like PALP" evidence="11">
    <location>
        <begin position="130"/>
        <end position="417"/>
    </location>
</feature>
<feature type="modified residue" description="N6-(pyridoxal phosphate)lysine" evidence="9">
    <location>
        <position position="167"/>
    </location>
</feature>
<comment type="cofactor">
    <cofactor evidence="1 8 10">
        <name>pyridoxal 5'-phosphate</name>
        <dbReference type="ChEBI" id="CHEBI:597326"/>
    </cofactor>
</comment>
<evidence type="ECO:0000256" key="6">
    <source>
        <dbReference type="ARBA" id="ARBA00022898"/>
    </source>
</evidence>
<protein>
    <recommendedName>
        <fullName evidence="10">Cysteine synthase</fullName>
        <ecNumber evidence="10">2.5.1.47</ecNumber>
    </recommendedName>
</protein>
<dbReference type="InterPro" id="IPR050214">
    <property type="entry name" value="Cys_Synth/Cystath_Beta-Synth"/>
</dbReference>
<dbReference type="NCBIfam" id="TIGR01139">
    <property type="entry name" value="cysK"/>
    <property type="match status" value="1"/>
</dbReference>
<evidence type="ECO:0000256" key="10">
    <source>
        <dbReference type="RuleBase" id="RU003985"/>
    </source>
</evidence>
<keyword evidence="13" id="KW-1185">Reference proteome</keyword>
<evidence type="ECO:0000256" key="9">
    <source>
        <dbReference type="PIRSR" id="PIRSR605856-51"/>
    </source>
</evidence>
<feature type="binding site" evidence="8">
    <location>
        <position position="198"/>
    </location>
    <ligand>
        <name>pyridoxal 5'-phosphate</name>
        <dbReference type="ChEBI" id="CHEBI:597326"/>
    </ligand>
</feature>
<dbReference type="InterPro" id="IPR005856">
    <property type="entry name" value="Cys_synth"/>
</dbReference>
<dbReference type="Pfam" id="PF00291">
    <property type="entry name" value="PALP"/>
    <property type="match status" value="1"/>
</dbReference>
<feature type="binding site" evidence="8">
    <location>
        <position position="390"/>
    </location>
    <ligand>
        <name>pyridoxal 5'-phosphate</name>
        <dbReference type="ChEBI" id="CHEBI:597326"/>
    </ligand>
</feature>
<dbReference type="GO" id="GO:0004124">
    <property type="term" value="F:cysteine synthase activity"/>
    <property type="evidence" value="ECO:0007669"/>
    <property type="project" value="UniProtKB-UniRule"/>
</dbReference>
<dbReference type="CDD" id="cd01561">
    <property type="entry name" value="CBS_like"/>
    <property type="match status" value="1"/>
</dbReference>
<name>A0AAE1V3V2_9SOLA</name>
<comment type="similarity">
    <text evidence="2 10">Belongs to the cysteine synthase/cystathionine beta-synthase family.</text>
</comment>
<proteinExistence type="inferred from homology"/>
<dbReference type="EC" id="2.5.1.47" evidence="10"/>
<comment type="catalytic activity">
    <reaction evidence="10">
        <text>O-acetyl-L-serine + hydrogen sulfide = L-cysteine + acetate</text>
        <dbReference type="Rhea" id="RHEA:14829"/>
        <dbReference type="ChEBI" id="CHEBI:29919"/>
        <dbReference type="ChEBI" id="CHEBI:30089"/>
        <dbReference type="ChEBI" id="CHEBI:35235"/>
        <dbReference type="ChEBI" id="CHEBI:58340"/>
        <dbReference type="EC" id="2.5.1.47"/>
    </reaction>
</comment>
<evidence type="ECO:0000259" key="11">
    <source>
        <dbReference type="Pfam" id="PF00291"/>
    </source>
</evidence>
<evidence type="ECO:0000256" key="1">
    <source>
        <dbReference type="ARBA" id="ARBA00001933"/>
    </source>
</evidence>
<organism evidence="12 13">
    <name type="scientific">Anisodus tanguticus</name>
    <dbReference type="NCBI Taxonomy" id="243964"/>
    <lineage>
        <taxon>Eukaryota</taxon>
        <taxon>Viridiplantae</taxon>
        <taxon>Streptophyta</taxon>
        <taxon>Embryophyta</taxon>
        <taxon>Tracheophyta</taxon>
        <taxon>Spermatophyta</taxon>
        <taxon>Magnoliopsida</taxon>
        <taxon>eudicotyledons</taxon>
        <taxon>Gunneridae</taxon>
        <taxon>Pentapetalae</taxon>
        <taxon>asterids</taxon>
        <taxon>lamiids</taxon>
        <taxon>Solanales</taxon>
        <taxon>Solanaceae</taxon>
        <taxon>Solanoideae</taxon>
        <taxon>Hyoscyameae</taxon>
        <taxon>Anisodus</taxon>
    </lineage>
</organism>
<comment type="caution">
    <text evidence="12">The sequence shown here is derived from an EMBL/GenBank/DDBJ whole genome shotgun (WGS) entry which is preliminary data.</text>
</comment>